<evidence type="ECO:0000313" key="1">
    <source>
        <dbReference type="EMBL" id="KAI3690628.1"/>
    </source>
</evidence>
<reference evidence="1 2" key="2">
    <citation type="journal article" date="2022" name="Mol. Ecol. Resour.">
        <title>The genomes of chicory, endive, great burdock and yacon provide insights into Asteraceae paleo-polyploidization history and plant inulin production.</title>
        <authorList>
            <person name="Fan W."/>
            <person name="Wang S."/>
            <person name="Wang H."/>
            <person name="Wang A."/>
            <person name="Jiang F."/>
            <person name="Liu H."/>
            <person name="Zhao H."/>
            <person name="Xu D."/>
            <person name="Zhang Y."/>
        </authorList>
    </citation>
    <scope>NUCLEOTIDE SEQUENCE [LARGE SCALE GENOMIC DNA]</scope>
    <source>
        <strain evidence="2">cv. Punajuju</strain>
        <tissue evidence="1">Leaves</tissue>
    </source>
</reference>
<evidence type="ECO:0000313" key="2">
    <source>
        <dbReference type="Proteomes" id="UP001055811"/>
    </source>
</evidence>
<protein>
    <submittedName>
        <fullName evidence="1">Uncharacterized protein</fullName>
    </submittedName>
</protein>
<name>A0ACB8YZ36_CICIN</name>
<accession>A0ACB8YZ36</accession>
<proteinExistence type="predicted"/>
<gene>
    <name evidence="1" type="ORF">L2E82_48780</name>
</gene>
<keyword evidence="2" id="KW-1185">Reference proteome</keyword>
<dbReference type="Proteomes" id="UP001055811">
    <property type="component" value="Linkage Group LG09"/>
</dbReference>
<organism evidence="1 2">
    <name type="scientific">Cichorium intybus</name>
    <name type="common">Chicory</name>
    <dbReference type="NCBI Taxonomy" id="13427"/>
    <lineage>
        <taxon>Eukaryota</taxon>
        <taxon>Viridiplantae</taxon>
        <taxon>Streptophyta</taxon>
        <taxon>Embryophyta</taxon>
        <taxon>Tracheophyta</taxon>
        <taxon>Spermatophyta</taxon>
        <taxon>Magnoliopsida</taxon>
        <taxon>eudicotyledons</taxon>
        <taxon>Gunneridae</taxon>
        <taxon>Pentapetalae</taxon>
        <taxon>asterids</taxon>
        <taxon>campanulids</taxon>
        <taxon>Asterales</taxon>
        <taxon>Asteraceae</taxon>
        <taxon>Cichorioideae</taxon>
        <taxon>Cichorieae</taxon>
        <taxon>Cichoriinae</taxon>
        <taxon>Cichorium</taxon>
    </lineage>
</organism>
<comment type="caution">
    <text evidence="1">The sequence shown here is derived from an EMBL/GenBank/DDBJ whole genome shotgun (WGS) entry which is preliminary data.</text>
</comment>
<reference evidence="2" key="1">
    <citation type="journal article" date="2022" name="Mol. Ecol. Resour.">
        <title>The genomes of chicory, endive, great burdock and yacon provide insights into Asteraceae palaeo-polyploidization history and plant inulin production.</title>
        <authorList>
            <person name="Fan W."/>
            <person name="Wang S."/>
            <person name="Wang H."/>
            <person name="Wang A."/>
            <person name="Jiang F."/>
            <person name="Liu H."/>
            <person name="Zhao H."/>
            <person name="Xu D."/>
            <person name="Zhang Y."/>
        </authorList>
    </citation>
    <scope>NUCLEOTIDE SEQUENCE [LARGE SCALE GENOMIC DNA]</scope>
    <source>
        <strain evidence="2">cv. Punajuju</strain>
    </source>
</reference>
<dbReference type="EMBL" id="CM042017">
    <property type="protein sequence ID" value="KAI3690628.1"/>
    <property type="molecule type" value="Genomic_DNA"/>
</dbReference>
<sequence>MANGSHRMAHQGAITKRTIAIEEMAGMDVLYSDKTGSLTLNKLTVDKNLIEARADVQELHFLPFNPTDDLSGQPDEMLRGIIGASLDPRHLPPFTKRNNRHGLPITTTAYPAMGFIFQLLLEPILATSVYTGLENVRLEGGVSGKYVLHGGDYGGCRLYSQSWESR</sequence>